<comment type="function">
    <text evidence="8">Involved in peptidoglycan biosynthesis. Transports lipid-linked peptidoglycan precursors from the inner to the outer leaflet of the cytoplasmic membrane.</text>
</comment>
<keyword evidence="2" id="KW-1003">Cell membrane</keyword>
<feature type="transmembrane region" description="Helical" evidence="10">
    <location>
        <begin position="310"/>
        <end position="338"/>
    </location>
</feature>
<evidence type="ECO:0000256" key="10">
    <source>
        <dbReference type="SAM" id="Phobius"/>
    </source>
</evidence>
<feature type="transmembrane region" description="Helical" evidence="10">
    <location>
        <begin position="403"/>
        <end position="427"/>
    </location>
</feature>
<keyword evidence="7 10" id="KW-0472">Membrane</keyword>
<evidence type="ECO:0000313" key="12">
    <source>
        <dbReference type="Proteomes" id="UP000257240"/>
    </source>
</evidence>
<keyword evidence="4" id="KW-0133">Cell shape</keyword>
<feature type="transmembrane region" description="Helical" evidence="10">
    <location>
        <begin position="140"/>
        <end position="160"/>
    </location>
</feature>
<evidence type="ECO:0000256" key="7">
    <source>
        <dbReference type="ARBA" id="ARBA00023136"/>
    </source>
</evidence>
<gene>
    <name evidence="11" type="ORF">DCE01_02355</name>
</gene>
<comment type="similarity">
    <text evidence="9">Belongs to the MurJ/MviN family.</text>
</comment>
<evidence type="ECO:0000256" key="6">
    <source>
        <dbReference type="ARBA" id="ARBA00022989"/>
    </source>
</evidence>
<dbReference type="Proteomes" id="UP000257240">
    <property type="component" value="Unassembled WGS sequence"/>
</dbReference>
<organism evidence="11 12">
    <name type="scientific">Thermodesulfobacterium commune</name>
    <dbReference type="NCBI Taxonomy" id="1741"/>
    <lineage>
        <taxon>Bacteria</taxon>
        <taxon>Pseudomonadati</taxon>
        <taxon>Thermodesulfobacteriota</taxon>
        <taxon>Thermodesulfobacteria</taxon>
        <taxon>Thermodesulfobacteriales</taxon>
        <taxon>Thermodesulfobacteriaceae</taxon>
        <taxon>Thermodesulfobacterium</taxon>
    </lineage>
</organism>
<sequence length="432" mass="49807">MKLLFWKTLFDFSKPERVFDAVLRSSFINLLARGFGYLKNLAIAILLGFSYQTDAFFMALSLLGVFMIFVDVFDSIGVPNLVQARLKSQEEFEKLAGLLLTFTTILACSLALLAIVFFPVLLKVPFGFKKEAIYYTKESYLLLLPYLFFSFFFHHFGAILRSLRRFTIYFMGEFIFSFFSFVFMAIGLYFFRDYRVLPISFSLSQFLATLYMVYMAREHIKFRFYMDENVRLLLKHFFYLTAVYSVFYLYILVDRVFGSLLGEKGVSALTYGLLIAHAPKGVIKFEHIAITSLSEVGGAWEKLIFYTKKLILLGSVFALFFFVFSDILVSLFFGYGAFTKTDVSLTATATRFYALSLPLAFLWPVFYRTFQIKNKLEAVFFIALVGIIGNIFFNYFFVVVLKLGIIGICLGTFFGYMVLCGLSFCLLRKLDN</sequence>
<evidence type="ECO:0000256" key="1">
    <source>
        <dbReference type="ARBA" id="ARBA00004651"/>
    </source>
</evidence>
<keyword evidence="6 10" id="KW-1133">Transmembrane helix</keyword>
<keyword evidence="5" id="KW-0573">Peptidoglycan synthesis</keyword>
<evidence type="ECO:0000256" key="4">
    <source>
        <dbReference type="ARBA" id="ARBA00022960"/>
    </source>
</evidence>
<evidence type="ECO:0000256" key="8">
    <source>
        <dbReference type="ARBA" id="ARBA00060041"/>
    </source>
</evidence>
<accession>A0A3B8N371</accession>
<dbReference type="InterPro" id="IPR047135">
    <property type="entry name" value="YsiQ"/>
</dbReference>
<dbReference type="Pfam" id="PF03023">
    <property type="entry name" value="MurJ"/>
    <property type="match status" value="1"/>
</dbReference>
<dbReference type="PANTHER" id="PTHR42925">
    <property type="entry name" value="MULTIDRUG AND TOXIN EFFLUX PROTEIN MATE FAMILY"/>
    <property type="match status" value="1"/>
</dbReference>
<evidence type="ECO:0000256" key="9">
    <source>
        <dbReference type="ARBA" id="ARBA00061532"/>
    </source>
</evidence>
<evidence type="ECO:0000313" key="11">
    <source>
        <dbReference type="EMBL" id="HAA83619.1"/>
    </source>
</evidence>
<feature type="transmembrane region" description="Helical" evidence="10">
    <location>
        <begin position="21"/>
        <end position="49"/>
    </location>
</feature>
<feature type="transmembrane region" description="Helical" evidence="10">
    <location>
        <begin position="237"/>
        <end position="253"/>
    </location>
</feature>
<dbReference type="GO" id="GO:0008360">
    <property type="term" value="P:regulation of cell shape"/>
    <property type="evidence" value="ECO:0007669"/>
    <property type="project" value="UniProtKB-KW"/>
</dbReference>
<feature type="transmembrane region" description="Helical" evidence="10">
    <location>
        <begin position="167"/>
        <end position="191"/>
    </location>
</feature>
<evidence type="ECO:0000256" key="5">
    <source>
        <dbReference type="ARBA" id="ARBA00022984"/>
    </source>
</evidence>
<dbReference type="PANTHER" id="PTHR42925:SF1">
    <property type="entry name" value="VIRULENCE FACTOR MVIN"/>
    <property type="match status" value="1"/>
</dbReference>
<evidence type="ECO:0000256" key="2">
    <source>
        <dbReference type="ARBA" id="ARBA00022475"/>
    </source>
</evidence>
<comment type="subcellular location">
    <subcellularLocation>
        <location evidence="1">Cell membrane</location>
        <topology evidence="1">Multi-pass membrane protein</topology>
    </subcellularLocation>
</comment>
<feature type="transmembrane region" description="Helical" evidence="10">
    <location>
        <begin position="95"/>
        <end position="120"/>
    </location>
</feature>
<feature type="transmembrane region" description="Helical" evidence="10">
    <location>
        <begin position="197"/>
        <end position="216"/>
    </location>
</feature>
<feature type="transmembrane region" description="Helical" evidence="10">
    <location>
        <begin position="350"/>
        <end position="367"/>
    </location>
</feature>
<dbReference type="EMBL" id="DLVE01000029">
    <property type="protein sequence ID" value="HAA83619.1"/>
    <property type="molecule type" value="Genomic_DNA"/>
</dbReference>
<feature type="transmembrane region" description="Helical" evidence="10">
    <location>
        <begin position="379"/>
        <end position="397"/>
    </location>
</feature>
<evidence type="ECO:0000256" key="3">
    <source>
        <dbReference type="ARBA" id="ARBA00022692"/>
    </source>
</evidence>
<dbReference type="InterPro" id="IPR004268">
    <property type="entry name" value="MurJ"/>
</dbReference>
<protein>
    <submittedName>
        <fullName evidence="11">Virulence factor MviN</fullName>
    </submittedName>
</protein>
<keyword evidence="3 10" id="KW-0812">Transmembrane</keyword>
<name>A0A3B8N371_9BACT</name>
<proteinExistence type="inferred from homology"/>
<dbReference type="GO" id="GO:0005886">
    <property type="term" value="C:plasma membrane"/>
    <property type="evidence" value="ECO:0007669"/>
    <property type="project" value="UniProtKB-SubCell"/>
</dbReference>
<dbReference type="AlphaFoldDB" id="A0A3B8N371"/>
<reference evidence="11 12" key="1">
    <citation type="journal article" date="2018" name="Nat. Biotechnol.">
        <title>A standardized bacterial taxonomy based on genome phylogeny substantially revises the tree of life.</title>
        <authorList>
            <person name="Parks D.H."/>
            <person name="Chuvochina M."/>
            <person name="Waite D.W."/>
            <person name="Rinke C."/>
            <person name="Skarshewski A."/>
            <person name="Chaumeil P.A."/>
            <person name="Hugenholtz P."/>
        </authorList>
    </citation>
    <scope>NUCLEOTIDE SEQUENCE [LARGE SCALE GENOMIC DNA]</scope>
    <source>
        <strain evidence="11">UBA12529</strain>
    </source>
</reference>
<feature type="transmembrane region" description="Helical" evidence="10">
    <location>
        <begin position="55"/>
        <end position="74"/>
    </location>
</feature>
<dbReference type="GO" id="GO:0009252">
    <property type="term" value="P:peptidoglycan biosynthetic process"/>
    <property type="evidence" value="ECO:0007669"/>
    <property type="project" value="UniProtKB-KW"/>
</dbReference>
<comment type="caution">
    <text evidence="11">The sequence shown here is derived from an EMBL/GenBank/DDBJ whole genome shotgun (WGS) entry which is preliminary data.</text>
</comment>